<evidence type="ECO:0000256" key="2">
    <source>
        <dbReference type="ARBA" id="ARBA00022741"/>
    </source>
</evidence>
<dbReference type="InterPro" id="IPR027417">
    <property type="entry name" value="P-loop_NTPase"/>
</dbReference>
<dbReference type="GO" id="GO:0051539">
    <property type="term" value="F:4 iron, 4 sulfur cluster binding"/>
    <property type="evidence" value="ECO:0000318"/>
    <property type="project" value="GO_Central"/>
</dbReference>
<proteinExistence type="inferred from homology"/>
<dbReference type="InterPro" id="IPR044304">
    <property type="entry name" value="NUBPL-like"/>
</dbReference>
<dbReference type="GO" id="GO:0046872">
    <property type="term" value="F:metal ion binding"/>
    <property type="evidence" value="ECO:0007669"/>
    <property type="project" value="UniProtKB-KW"/>
</dbReference>
<feature type="compositionally biased region" description="Pro residues" evidence="7">
    <location>
        <begin position="290"/>
        <end position="301"/>
    </location>
</feature>
<evidence type="ECO:0000256" key="7">
    <source>
        <dbReference type="SAM" id="MobiDB-lite"/>
    </source>
</evidence>
<keyword evidence="3" id="KW-0067">ATP-binding</keyword>
<gene>
    <name evidence="8" type="ORF">TVAG_027170</name>
</gene>
<dbReference type="eggNOG" id="KOG3022">
    <property type="taxonomic scope" value="Eukaryota"/>
</dbReference>
<keyword evidence="9" id="KW-1185">Reference proteome</keyword>
<dbReference type="VEuPathDB" id="TrichDB:TVAGG3_0947780"/>
<reference evidence="8" key="2">
    <citation type="journal article" date="2007" name="Science">
        <title>Draft genome sequence of the sexually transmitted pathogen Trichomonas vaginalis.</title>
        <authorList>
            <person name="Carlton J.M."/>
            <person name="Hirt R.P."/>
            <person name="Silva J.C."/>
            <person name="Delcher A.L."/>
            <person name="Schatz M."/>
            <person name="Zhao Q."/>
            <person name="Wortman J.R."/>
            <person name="Bidwell S.L."/>
            <person name="Alsmark U.C.M."/>
            <person name="Besteiro S."/>
            <person name="Sicheritz-Ponten T."/>
            <person name="Noel C.J."/>
            <person name="Dacks J.B."/>
            <person name="Foster P.G."/>
            <person name="Simillion C."/>
            <person name="Van de Peer Y."/>
            <person name="Miranda-Saavedra D."/>
            <person name="Barton G.J."/>
            <person name="Westrop G.D."/>
            <person name="Mueller S."/>
            <person name="Dessi D."/>
            <person name="Fiori P.L."/>
            <person name="Ren Q."/>
            <person name="Paulsen I."/>
            <person name="Zhang H."/>
            <person name="Bastida-Corcuera F.D."/>
            <person name="Simoes-Barbosa A."/>
            <person name="Brown M.T."/>
            <person name="Hayes R.D."/>
            <person name="Mukherjee M."/>
            <person name="Okumura C.Y."/>
            <person name="Schneider R."/>
            <person name="Smith A.J."/>
            <person name="Vanacova S."/>
            <person name="Villalvazo M."/>
            <person name="Haas B.J."/>
            <person name="Pertea M."/>
            <person name="Feldblyum T.V."/>
            <person name="Utterback T.R."/>
            <person name="Shu C.L."/>
            <person name="Osoegawa K."/>
            <person name="de Jong P.J."/>
            <person name="Hrdy I."/>
            <person name="Horvathova L."/>
            <person name="Zubacova Z."/>
            <person name="Dolezal P."/>
            <person name="Malik S.B."/>
            <person name="Logsdon J.M. Jr."/>
            <person name="Henze K."/>
            <person name="Gupta A."/>
            <person name="Wang C.C."/>
            <person name="Dunne R.L."/>
            <person name="Upcroft J.A."/>
            <person name="Upcroft P."/>
            <person name="White O."/>
            <person name="Salzberg S.L."/>
            <person name="Tang P."/>
            <person name="Chiu C.-H."/>
            <person name="Lee Y.-S."/>
            <person name="Embley T.M."/>
            <person name="Coombs G.H."/>
            <person name="Mottram J.C."/>
            <person name="Tachezy J."/>
            <person name="Fraser-Liggett C.M."/>
            <person name="Johnson P.J."/>
        </authorList>
    </citation>
    <scope>NUCLEOTIDE SEQUENCE [LARGE SCALE GENOMIC DNA]</scope>
    <source>
        <strain evidence="8">G3</strain>
    </source>
</reference>
<evidence type="ECO:0000256" key="6">
    <source>
        <dbReference type="ARBA" id="ARBA00024036"/>
    </source>
</evidence>
<dbReference type="GO" id="GO:0140663">
    <property type="term" value="F:ATP-dependent FeS chaperone activity"/>
    <property type="evidence" value="ECO:0007669"/>
    <property type="project" value="InterPro"/>
</dbReference>
<dbReference type="Pfam" id="PF10609">
    <property type="entry name" value="ParA"/>
    <property type="match status" value="1"/>
</dbReference>
<dbReference type="OrthoDB" id="1741334at2759"/>
<evidence type="ECO:0000313" key="9">
    <source>
        <dbReference type="Proteomes" id="UP000001542"/>
    </source>
</evidence>
<keyword evidence="2" id="KW-0547">Nucleotide-binding</keyword>
<dbReference type="GO" id="GO:0016226">
    <property type="term" value="P:iron-sulfur cluster assembly"/>
    <property type="evidence" value="ECO:0000318"/>
    <property type="project" value="GO_Central"/>
</dbReference>
<evidence type="ECO:0000256" key="3">
    <source>
        <dbReference type="ARBA" id="ARBA00022840"/>
    </source>
</evidence>
<dbReference type="InterPro" id="IPR033756">
    <property type="entry name" value="YlxH/NBP35"/>
</dbReference>
<accession>A2F1G2</accession>
<dbReference type="STRING" id="5722.A2F1G2"/>
<name>A2F1G2_TRIV3</name>
<dbReference type="EMBL" id="DS113573">
    <property type="protein sequence ID" value="EAY01249.1"/>
    <property type="molecule type" value="Genomic_DNA"/>
</dbReference>
<keyword evidence="4" id="KW-0408">Iron</keyword>
<dbReference type="AlphaFoldDB" id="A2F1G2"/>
<dbReference type="RefSeq" id="XP_001314064.1">
    <property type="nucleotide sequence ID" value="XM_001314057.1"/>
</dbReference>
<dbReference type="VEuPathDB" id="TrichDB:TVAG_027170"/>
<dbReference type="PANTHER" id="PTHR42961:SF2">
    <property type="entry name" value="IRON-SULFUR PROTEIN NUBPL"/>
    <property type="match status" value="1"/>
</dbReference>
<reference evidence="8" key="1">
    <citation type="submission" date="2006-10" db="EMBL/GenBank/DDBJ databases">
        <authorList>
            <person name="Amadeo P."/>
            <person name="Zhao Q."/>
            <person name="Wortman J."/>
            <person name="Fraser-Liggett C."/>
            <person name="Carlton J."/>
        </authorList>
    </citation>
    <scope>NUCLEOTIDE SEQUENCE</scope>
    <source>
        <strain evidence="8">G3</strain>
    </source>
</reference>
<dbReference type="GO" id="GO:0005524">
    <property type="term" value="F:ATP binding"/>
    <property type="evidence" value="ECO:0007669"/>
    <property type="project" value="UniProtKB-KW"/>
</dbReference>
<dbReference type="InParanoid" id="A2F1G2"/>
<keyword evidence="1" id="KW-0479">Metal-binding</keyword>
<dbReference type="FunFam" id="3.40.50.300:FF:005013">
    <property type="entry name" value="Mrp, putative"/>
    <property type="match status" value="1"/>
</dbReference>
<evidence type="ECO:0000256" key="5">
    <source>
        <dbReference type="ARBA" id="ARBA00023014"/>
    </source>
</evidence>
<dbReference type="PROSITE" id="PS01215">
    <property type="entry name" value="MRP"/>
    <property type="match status" value="1"/>
</dbReference>
<dbReference type="SMR" id="A2F1G2"/>
<comment type="similarity">
    <text evidence="6">Belongs to the Mrp/NBP35 ATP-binding proteins family.</text>
</comment>
<dbReference type="InterPro" id="IPR000808">
    <property type="entry name" value="Mrp-like_CS"/>
</dbReference>
<evidence type="ECO:0000313" key="8">
    <source>
        <dbReference type="EMBL" id="EAY01249.1"/>
    </source>
</evidence>
<dbReference type="KEGG" id="tva:4759074"/>
<evidence type="ECO:0000256" key="4">
    <source>
        <dbReference type="ARBA" id="ARBA00023004"/>
    </source>
</evidence>
<evidence type="ECO:0000256" key="1">
    <source>
        <dbReference type="ARBA" id="ARBA00022723"/>
    </source>
</evidence>
<dbReference type="SUPFAM" id="SSF52540">
    <property type="entry name" value="P-loop containing nucleoside triphosphate hydrolases"/>
    <property type="match status" value="1"/>
</dbReference>
<dbReference type="Proteomes" id="UP000001542">
    <property type="component" value="Unassembled WGS sequence"/>
</dbReference>
<protein>
    <submittedName>
        <fullName evidence="8">Mrp, putative</fullName>
    </submittedName>
</protein>
<keyword evidence="5" id="KW-0411">Iron-sulfur</keyword>
<dbReference type="PANTHER" id="PTHR42961">
    <property type="entry name" value="IRON-SULFUR PROTEIN NUBPL"/>
    <property type="match status" value="1"/>
</dbReference>
<dbReference type="Gene3D" id="3.40.50.300">
    <property type="entry name" value="P-loop containing nucleotide triphosphate hydrolases"/>
    <property type="match status" value="1"/>
</dbReference>
<dbReference type="InterPro" id="IPR019591">
    <property type="entry name" value="Mrp/NBP35_ATP-bd"/>
</dbReference>
<dbReference type="CDD" id="cd02037">
    <property type="entry name" value="Mrp_NBP35"/>
    <property type="match status" value="1"/>
</dbReference>
<feature type="region of interest" description="Disordered" evidence="7">
    <location>
        <begin position="282"/>
        <end position="301"/>
    </location>
</feature>
<organism evidence="8 9">
    <name type="scientific">Trichomonas vaginalis (strain ATCC PRA-98 / G3)</name>
    <dbReference type="NCBI Taxonomy" id="412133"/>
    <lineage>
        <taxon>Eukaryota</taxon>
        <taxon>Metamonada</taxon>
        <taxon>Parabasalia</taxon>
        <taxon>Trichomonadida</taxon>
        <taxon>Trichomonadidae</taxon>
        <taxon>Trichomonas</taxon>
    </lineage>
</organism>
<sequence length="301" mass="32366">MLVSAFRRFTAGPGSAAGPQMPQIERKAVAGVGRLILTIGNKGGVGKSMVTVNTALALAKTGNKVGIFDANIYSPDIPRLTGTTNWLLSPDKQQNYLPITTGGIQQVSVANVIGKKDSILWKNYVGAILGDFLKKAIWQDVDYLLVDTPPGTGDIHMALSTLFKADGAIVVATPDALSFIDTCRCIDMLNRMPIPIVGIVENKGEQQCQTCNKITPAQNEAGKVLADKYKLQKICTIPTIPAIVDSCDNGTPAYTSIANPELKKCFDNIAAAIMKKFPKRTPEIPTYVPDTPPPQPTEFKH</sequence>